<evidence type="ECO:0000313" key="7">
    <source>
        <dbReference type="EMBL" id="KAK0638000.1"/>
    </source>
</evidence>
<dbReference type="PANTHER" id="PTHR42973:SF17">
    <property type="entry name" value="OXIDASE, PUTATIVE (AFU_ORTHOLOGUE AFUA_6G14340)-RELATED"/>
    <property type="match status" value="1"/>
</dbReference>
<evidence type="ECO:0000256" key="3">
    <source>
        <dbReference type="ARBA" id="ARBA00022827"/>
    </source>
</evidence>
<dbReference type="EMBL" id="JAUJDW010000105">
    <property type="protein sequence ID" value="KAK0638000.1"/>
    <property type="molecule type" value="Genomic_DNA"/>
</dbReference>
<dbReference type="AlphaFoldDB" id="A0AA40CH12"/>
<name>A0AA40CH12_9PEZI</name>
<protein>
    <submittedName>
        <fullName evidence="7">6-hydroxy-D-nicotine oxidase</fullName>
    </submittedName>
</protein>
<dbReference type="InterPro" id="IPR006093">
    <property type="entry name" value="Oxy_OxRdtase_FAD_BS"/>
</dbReference>
<dbReference type="SUPFAM" id="SSF56176">
    <property type="entry name" value="FAD-binding/transporter-associated domain-like"/>
    <property type="match status" value="1"/>
</dbReference>
<dbReference type="PANTHER" id="PTHR42973">
    <property type="entry name" value="BINDING OXIDOREDUCTASE, PUTATIVE (AFU_ORTHOLOGUE AFUA_1G17690)-RELATED"/>
    <property type="match status" value="1"/>
</dbReference>
<dbReference type="InterPro" id="IPR016169">
    <property type="entry name" value="FAD-bd_PCMH_sub2"/>
</dbReference>
<feature type="signal peptide" evidence="5">
    <location>
        <begin position="1"/>
        <end position="18"/>
    </location>
</feature>
<dbReference type="GO" id="GO:0071949">
    <property type="term" value="F:FAD binding"/>
    <property type="evidence" value="ECO:0007669"/>
    <property type="project" value="InterPro"/>
</dbReference>
<evidence type="ECO:0000256" key="5">
    <source>
        <dbReference type="SAM" id="SignalP"/>
    </source>
</evidence>
<dbReference type="InterPro" id="IPR006094">
    <property type="entry name" value="Oxid_FAD_bind_N"/>
</dbReference>
<dbReference type="PROSITE" id="PS00862">
    <property type="entry name" value="OX2_COVAL_FAD"/>
    <property type="match status" value="1"/>
</dbReference>
<dbReference type="GO" id="GO:0016491">
    <property type="term" value="F:oxidoreductase activity"/>
    <property type="evidence" value="ECO:0007669"/>
    <property type="project" value="UniProtKB-KW"/>
</dbReference>
<dbReference type="InterPro" id="IPR012951">
    <property type="entry name" value="BBE"/>
</dbReference>
<dbReference type="Proteomes" id="UP001175001">
    <property type="component" value="Unassembled WGS sequence"/>
</dbReference>
<dbReference type="Gene3D" id="3.30.465.10">
    <property type="match status" value="1"/>
</dbReference>
<organism evidence="7 8">
    <name type="scientific">Lasiodiplodia hormozganensis</name>
    <dbReference type="NCBI Taxonomy" id="869390"/>
    <lineage>
        <taxon>Eukaryota</taxon>
        <taxon>Fungi</taxon>
        <taxon>Dikarya</taxon>
        <taxon>Ascomycota</taxon>
        <taxon>Pezizomycotina</taxon>
        <taxon>Dothideomycetes</taxon>
        <taxon>Dothideomycetes incertae sedis</taxon>
        <taxon>Botryosphaeriales</taxon>
        <taxon>Botryosphaeriaceae</taxon>
        <taxon>Lasiodiplodia</taxon>
    </lineage>
</organism>
<evidence type="ECO:0000313" key="8">
    <source>
        <dbReference type="Proteomes" id="UP001175001"/>
    </source>
</evidence>
<gene>
    <name evidence="7" type="primary">HDNO_0</name>
    <name evidence="7" type="ORF">DIS24_g10245</name>
</gene>
<keyword evidence="4" id="KW-0560">Oxidoreductase</keyword>
<accession>A0AA40CH12</accession>
<proteinExistence type="inferred from homology"/>
<dbReference type="InterPro" id="IPR036318">
    <property type="entry name" value="FAD-bd_PCMH-like_sf"/>
</dbReference>
<keyword evidence="3" id="KW-0274">FAD</keyword>
<keyword evidence="5" id="KW-0732">Signal</keyword>
<comment type="similarity">
    <text evidence="1">Belongs to the oxygen-dependent FAD-linked oxidoreductase family.</text>
</comment>
<reference evidence="7" key="1">
    <citation type="submission" date="2023-06" db="EMBL/GenBank/DDBJ databases">
        <title>Multi-omics analyses reveal the molecular pathogenesis toolkit of Lasiodiplodia hormozganensis, a cross-kingdom pathogen.</title>
        <authorList>
            <person name="Felix C."/>
            <person name="Meneses R."/>
            <person name="Goncalves M.F.M."/>
            <person name="Tilleman L."/>
            <person name="Duarte A.S."/>
            <person name="Jorrin-Novo J.V."/>
            <person name="Van De Peer Y."/>
            <person name="Deforce D."/>
            <person name="Van Nieuwerburgh F."/>
            <person name="Esteves A.C."/>
            <person name="Alves A."/>
        </authorList>
    </citation>
    <scope>NUCLEOTIDE SEQUENCE</scope>
    <source>
        <strain evidence="7">CBS 339.90</strain>
    </source>
</reference>
<evidence type="ECO:0000259" key="6">
    <source>
        <dbReference type="PROSITE" id="PS51387"/>
    </source>
</evidence>
<dbReference type="InterPro" id="IPR016166">
    <property type="entry name" value="FAD-bd_PCMH"/>
</dbReference>
<evidence type="ECO:0000256" key="2">
    <source>
        <dbReference type="ARBA" id="ARBA00022630"/>
    </source>
</evidence>
<feature type="chain" id="PRO_5041338972" evidence="5">
    <location>
        <begin position="19"/>
        <end position="503"/>
    </location>
</feature>
<keyword evidence="8" id="KW-1185">Reference proteome</keyword>
<evidence type="ECO:0000256" key="1">
    <source>
        <dbReference type="ARBA" id="ARBA00005466"/>
    </source>
</evidence>
<keyword evidence="2" id="KW-0285">Flavoprotein</keyword>
<feature type="domain" description="FAD-binding PCMH-type" evidence="6">
    <location>
        <begin position="68"/>
        <end position="241"/>
    </location>
</feature>
<dbReference type="PROSITE" id="PS51387">
    <property type="entry name" value="FAD_PCMH"/>
    <property type="match status" value="1"/>
</dbReference>
<dbReference type="Pfam" id="PF08031">
    <property type="entry name" value="BBE"/>
    <property type="match status" value="1"/>
</dbReference>
<sequence length="503" mass="53582">MARLFLTHLLALGGLTSGSLVSAGSQSRYNSTLQSCLTAAVGGDEGRAQFPSEASFATVDVSLRNLEYPRAPAAVMYPSTSGEVAEIVKCAVQDNRKVRARSGGHDYINSGLGVVEGSVTVDMRNLNRVSVDQTTWKAAVGPGNLLADVERELRTLGGRMVPHGNAGTVGIGGHATVGGVGSSTRRSGLTLDWMREVEMVLANGSVVRASDEHNADLFWAARGAAHSFGIATEFVFETLPVPEGSFITFVYSIANATSDVCADVVKAWNALVAHPRLTRDLFVSVFIGSEAGLSLNGHFFGSRAAFDALALETVLSAGHDLTTNVSETTWASWYPATLANPAGASLLSNTHFYSRTVAVTRATLPSNASLDAIIDHVVNAGPPDGVATTFILDHYGGADNDVPPDATAFPHRDQLYYMHLIAADRAAELSQPAFHYVGGPFDLLLQQQDGRAYGVYAGYVDDRLEEPQRAYWGANLPRLERIKAQVDPADVFFTFHGVKPAVL</sequence>
<comment type="caution">
    <text evidence="7">The sequence shown here is derived from an EMBL/GenBank/DDBJ whole genome shotgun (WGS) entry which is preliminary data.</text>
</comment>
<dbReference type="Pfam" id="PF01565">
    <property type="entry name" value="FAD_binding_4"/>
    <property type="match status" value="1"/>
</dbReference>
<dbReference type="Gene3D" id="3.40.462.20">
    <property type="match status" value="1"/>
</dbReference>
<dbReference type="InterPro" id="IPR050416">
    <property type="entry name" value="FAD-linked_Oxidoreductase"/>
</dbReference>
<evidence type="ECO:0000256" key="4">
    <source>
        <dbReference type="ARBA" id="ARBA00023002"/>
    </source>
</evidence>